<accession>A0A8J8WMN3</accession>
<evidence type="ECO:0000313" key="2">
    <source>
        <dbReference type="Proteomes" id="UP000770661"/>
    </source>
</evidence>
<gene>
    <name evidence="1" type="ORF">GWK47_026648</name>
</gene>
<organism evidence="1 2">
    <name type="scientific">Chionoecetes opilio</name>
    <name type="common">Atlantic snow crab</name>
    <name type="synonym">Cancer opilio</name>
    <dbReference type="NCBI Taxonomy" id="41210"/>
    <lineage>
        <taxon>Eukaryota</taxon>
        <taxon>Metazoa</taxon>
        <taxon>Ecdysozoa</taxon>
        <taxon>Arthropoda</taxon>
        <taxon>Crustacea</taxon>
        <taxon>Multicrustacea</taxon>
        <taxon>Malacostraca</taxon>
        <taxon>Eumalacostraca</taxon>
        <taxon>Eucarida</taxon>
        <taxon>Decapoda</taxon>
        <taxon>Pleocyemata</taxon>
        <taxon>Brachyura</taxon>
        <taxon>Eubrachyura</taxon>
        <taxon>Majoidea</taxon>
        <taxon>Majidae</taxon>
        <taxon>Chionoecetes</taxon>
    </lineage>
</organism>
<dbReference type="AlphaFoldDB" id="A0A8J8WMN3"/>
<comment type="caution">
    <text evidence="1">The sequence shown here is derived from an EMBL/GenBank/DDBJ whole genome shotgun (WGS) entry which is preliminary data.</text>
</comment>
<sequence length="191" mass="21966">MTRYLIRPQRKQRGGKTAAERGTRLNFVTKFLKFFSATQRRSCDVSTWGCPKPTVKGKQRNGYNNLARMFNTQDMAPISREGMEGVYICIRDRWIADNKDSLVSANFKVVELTWTNFYLNLKNEPGKRMNKVPHHRSTWEFSEGPPSMLLSTGMEDAERCPWGKYLGATSNSGCACPDHLHILKGGYWEYQ</sequence>
<keyword evidence="2" id="KW-1185">Reference proteome</keyword>
<dbReference type="Proteomes" id="UP000770661">
    <property type="component" value="Unassembled WGS sequence"/>
</dbReference>
<dbReference type="EMBL" id="JACEEZ010025926">
    <property type="protein sequence ID" value="KAG0696131.1"/>
    <property type="molecule type" value="Genomic_DNA"/>
</dbReference>
<evidence type="ECO:0000313" key="1">
    <source>
        <dbReference type="EMBL" id="KAG0696131.1"/>
    </source>
</evidence>
<reference evidence="1" key="1">
    <citation type="submission" date="2020-07" db="EMBL/GenBank/DDBJ databases">
        <title>The High-quality genome of the commercially important snow crab, Chionoecetes opilio.</title>
        <authorList>
            <person name="Jeong J.-H."/>
            <person name="Ryu S."/>
        </authorList>
    </citation>
    <scope>NUCLEOTIDE SEQUENCE</scope>
    <source>
        <strain evidence="1">MADBK_172401_WGS</strain>
        <tissue evidence="1">Digestive gland</tissue>
    </source>
</reference>
<protein>
    <submittedName>
        <fullName evidence="1">Uncharacterized protein</fullName>
    </submittedName>
</protein>
<proteinExistence type="predicted"/>
<name>A0A8J8WMN3_CHIOP</name>